<keyword evidence="4" id="KW-1185">Reference proteome</keyword>
<dbReference type="InterPro" id="IPR001173">
    <property type="entry name" value="Glyco_trans_2-like"/>
</dbReference>
<dbReference type="RefSeq" id="WP_379981891.1">
    <property type="nucleotide sequence ID" value="NZ_JBHUMO010000052.1"/>
</dbReference>
<dbReference type="Proteomes" id="UP001597427">
    <property type="component" value="Unassembled WGS sequence"/>
</dbReference>
<dbReference type="PANTHER" id="PTHR48090:SF8">
    <property type="entry name" value="GLYCOSYLTRANSFERASE CSBB-RELATED"/>
    <property type="match status" value="1"/>
</dbReference>
<evidence type="ECO:0000313" key="3">
    <source>
        <dbReference type="EMBL" id="MFD2729487.1"/>
    </source>
</evidence>
<keyword evidence="1" id="KW-1133">Transmembrane helix</keyword>
<dbReference type="GO" id="GO:0016757">
    <property type="term" value="F:glycosyltransferase activity"/>
    <property type="evidence" value="ECO:0007669"/>
    <property type="project" value="UniProtKB-KW"/>
</dbReference>
<protein>
    <submittedName>
        <fullName evidence="3">Glycosyltransferase family 2 protein</fullName>
        <ecNumber evidence="3">2.4.-.-</ecNumber>
    </submittedName>
</protein>
<dbReference type="PANTHER" id="PTHR48090">
    <property type="entry name" value="UNDECAPRENYL-PHOSPHATE 4-DEOXY-4-FORMAMIDO-L-ARABINOSE TRANSFERASE-RELATED"/>
    <property type="match status" value="1"/>
</dbReference>
<dbReference type="InterPro" id="IPR050256">
    <property type="entry name" value="Glycosyltransferase_2"/>
</dbReference>
<comment type="caution">
    <text evidence="3">The sequence shown here is derived from an EMBL/GenBank/DDBJ whole genome shotgun (WGS) entry which is preliminary data.</text>
</comment>
<accession>A0ABW5TJM1</accession>
<dbReference type="CDD" id="cd04187">
    <property type="entry name" value="DPM1_like_bac"/>
    <property type="match status" value="1"/>
</dbReference>
<feature type="transmembrane region" description="Helical" evidence="1">
    <location>
        <begin position="230"/>
        <end position="251"/>
    </location>
</feature>
<keyword evidence="3" id="KW-0328">Glycosyltransferase</keyword>
<sequence length="314" mass="35847">MKLSIIVPCFNEQESLPFFFAETQKQLQKLPVTPEYLFINDGSTDQTLSELKKMHQNNPSFVHYIDFSRNFGKEAAIYAGLQAATGDLVTLMDADLQDPPELLPKMYQLISEEGFDCVGTCRKSRAGEPVIRSFFAKQFYWLMNKISRTPMISGVRDFRLMNRQVVNAILQMGEYNRFSKGIFSWVGFKTTYLPYENKERVAGKTSWSFWGLFRYSLEGIIDFSNVPLQLSAWGGIFSCLLALLIIVVIIIRTLLFGDPTSGWPSLVSIILFLGGIQLFFIGILGQYVGKIYLEVKKRPVYLIRETDLKDLGEK</sequence>
<gene>
    <name evidence="3" type="ORF">ACFSR0_08630</name>
</gene>
<dbReference type="InterPro" id="IPR029044">
    <property type="entry name" value="Nucleotide-diphossugar_trans"/>
</dbReference>
<evidence type="ECO:0000259" key="2">
    <source>
        <dbReference type="Pfam" id="PF00535"/>
    </source>
</evidence>
<dbReference type="Gene3D" id="3.90.550.10">
    <property type="entry name" value="Spore Coat Polysaccharide Biosynthesis Protein SpsA, Chain A"/>
    <property type="match status" value="1"/>
</dbReference>
<keyword evidence="3" id="KW-0808">Transferase</keyword>
<dbReference type="EMBL" id="JBHUMO010000052">
    <property type="protein sequence ID" value="MFD2729487.1"/>
    <property type="molecule type" value="Genomic_DNA"/>
</dbReference>
<evidence type="ECO:0000256" key="1">
    <source>
        <dbReference type="SAM" id="Phobius"/>
    </source>
</evidence>
<dbReference type="SUPFAM" id="SSF53448">
    <property type="entry name" value="Nucleotide-diphospho-sugar transferases"/>
    <property type="match status" value="1"/>
</dbReference>
<dbReference type="Pfam" id="PF00535">
    <property type="entry name" value="Glycos_transf_2"/>
    <property type="match status" value="1"/>
</dbReference>
<organism evidence="3 4">
    <name type="scientific">Enterococcus camelliae</name>
    <dbReference type="NCBI Taxonomy" id="453959"/>
    <lineage>
        <taxon>Bacteria</taxon>
        <taxon>Bacillati</taxon>
        <taxon>Bacillota</taxon>
        <taxon>Bacilli</taxon>
        <taxon>Lactobacillales</taxon>
        <taxon>Enterococcaceae</taxon>
        <taxon>Enterococcus</taxon>
    </lineage>
</organism>
<keyword evidence="1" id="KW-0812">Transmembrane</keyword>
<keyword evidence="1" id="KW-0472">Membrane</keyword>
<evidence type="ECO:0000313" key="4">
    <source>
        <dbReference type="Proteomes" id="UP001597427"/>
    </source>
</evidence>
<feature type="domain" description="Glycosyltransferase 2-like" evidence="2">
    <location>
        <begin position="4"/>
        <end position="167"/>
    </location>
</feature>
<proteinExistence type="predicted"/>
<reference evidence="4" key="1">
    <citation type="journal article" date="2019" name="Int. J. Syst. Evol. Microbiol.">
        <title>The Global Catalogue of Microorganisms (GCM) 10K type strain sequencing project: providing services to taxonomists for standard genome sequencing and annotation.</title>
        <authorList>
            <consortium name="The Broad Institute Genomics Platform"/>
            <consortium name="The Broad Institute Genome Sequencing Center for Infectious Disease"/>
            <person name="Wu L."/>
            <person name="Ma J."/>
        </authorList>
    </citation>
    <scope>NUCLEOTIDE SEQUENCE [LARGE SCALE GENOMIC DNA]</scope>
    <source>
        <strain evidence="4">TISTR 932</strain>
    </source>
</reference>
<dbReference type="EC" id="2.4.-.-" evidence="3"/>
<name>A0ABW5TJM1_9ENTE</name>
<feature type="transmembrane region" description="Helical" evidence="1">
    <location>
        <begin position="263"/>
        <end position="288"/>
    </location>
</feature>